<gene>
    <name evidence="2" type="ORF">BVC80_9021g41</name>
</gene>
<dbReference type="Pfam" id="PF13456">
    <property type="entry name" value="RVT_3"/>
    <property type="match status" value="1"/>
</dbReference>
<dbReference type="PANTHER" id="PTHR47074">
    <property type="entry name" value="BNAC02G40300D PROTEIN"/>
    <property type="match status" value="1"/>
</dbReference>
<dbReference type="CDD" id="cd06222">
    <property type="entry name" value="RNase_H_like"/>
    <property type="match status" value="1"/>
</dbReference>
<dbReference type="InterPro" id="IPR044730">
    <property type="entry name" value="RNase_H-like_dom_plant"/>
</dbReference>
<evidence type="ECO:0000259" key="1">
    <source>
        <dbReference type="Pfam" id="PF13456"/>
    </source>
</evidence>
<evidence type="ECO:0000313" key="3">
    <source>
        <dbReference type="Proteomes" id="UP000195402"/>
    </source>
</evidence>
<proteinExistence type="predicted"/>
<dbReference type="AlphaFoldDB" id="A0A200QV18"/>
<organism evidence="2 3">
    <name type="scientific">Macleaya cordata</name>
    <name type="common">Five-seeded plume-poppy</name>
    <name type="synonym">Bocconia cordata</name>
    <dbReference type="NCBI Taxonomy" id="56857"/>
    <lineage>
        <taxon>Eukaryota</taxon>
        <taxon>Viridiplantae</taxon>
        <taxon>Streptophyta</taxon>
        <taxon>Embryophyta</taxon>
        <taxon>Tracheophyta</taxon>
        <taxon>Spermatophyta</taxon>
        <taxon>Magnoliopsida</taxon>
        <taxon>Ranunculales</taxon>
        <taxon>Papaveraceae</taxon>
        <taxon>Papaveroideae</taxon>
        <taxon>Macleaya</taxon>
    </lineage>
</organism>
<sequence>MNYDASFINTKTNVGLGFLYRDHTGRFSGSIVVGDRASSTKELEGLALLRAMQWAICLNLHRVIFEGDCASITRCANKAADALAKKG</sequence>
<dbReference type="GO" id="GO:0004523">
    <property type="term" value="F:RNA-DNA hybrid ribonuclease activity"/>
    <property type="evidence" value="ECO:0007669"/>
    <property type="project" value="InterPro"/>
</dbReference>
<dbReference type="PANTHER" id="PTHR47074:SF11">
    <property type="entry name" value="REVERSE TRANSCRIPTASE-LIKE PROTEIN"/>
    <property type="match status" value="1"/>
</dbReference>
<dbReference type="EMBL" id="MVGT01001057">
    <property type="protein sequence ID" value="OVA14309.1"/>
    <property type="molecule type" value="Genomic_DNA"/>
</dbReference>
<dbReference type="GO" id="GO:0003676">
    <property type="term" value="F:nucleic acid binding"/>
    <property type="evidence" value="ECO:0007669"/>
    <property type="project" value="InterPro"/>
</dbReference>
<dbReference type="InterPro" id="IPR012337">
    <property type="entry name" value="RNaseH-like_sf"/>
</dbReference>
<keyword evidence="3" id="KW-1185">Reference proteome</keyword>
<dbReference type="Gene3D" id="3.30.420.10">
    <property type="entry name" value="Ribonuclease H-like superfamily/Ribonuclease H"/>
    <property type="match status" value="1"/>
</dbReference>
<dbReference type="InterPro" id="IPR036397">
    <property type="entry name" value="RNaseH_sf"/>
</dbReference>
<protein>
    <recommendedName>
        <fullName evidence="1">RNase H type-1 domain-containing protein</fullName>
    </recommendedName>
</protein>
<dbReference type="OrthoDB" id="1906820at2759"/>
<dbReference type="InParanoid" id="A0A200QV18"/>
<evidence type="ECO:0000313" key="2">
    <source>
        <dbReference type="EMBL" id="OVA14309.1"/>
    </source>
</evidence>
<accession>A0A200QV18</accession>
<dbReference type="InterPro" id="IPR052929">
    <property type="entry name" value="RNase_H-like_EbsB-rel"/>
</dbReference>
<dbReference type="Proteomes" id="UP000195402">
    <property type="component" value="Unassembled WGS sequence"/>
</dbReference>
<name>A0A200QV18_MACCD</name>
<feature type="domain" description="RNase H type-1" evidence="1">
    <location>
        <begin position="2"/>
        <end position="78"/>
    </location>
</feature>
<dbReference type="InterPro" id="IPR002156">
    <property type="entry name" value="RNaseH_domain"/>
</dbReference>
<reference evidence="2 3" key="1">
    <citation type="journal article" date="2017" name="Mol. Plant">
        <title>The Genome of Medicinal Plant Macleaya cordata Provides New Insights into Benzylisoquinoline Alkaloids Metabolism.</title>
        <authorList>
            <person name="Liu X."/>
            <person name="Liu Y."/>
            <person name="Huang P."/>
            <person name="Ma Y."/>
            <person name="Qing Z."/>
            <person name="Tang Q."/>
            <person name="Cao H."/>
            <person name="Cheng P."/>
            <person name="Zheng Y."/>
            <person name="Yuan Z."/>
            <person name="Zhou Y."/>
            <person name="Liu J."/>
            <person name="Tang Z."/>
            <person name="Zhuo Y."/>
            <person name="Zhang Y."/>
            <person name="Yu L."/>
            <person name="Huang J."/>
            <person name="Yang P."/>
            <person name="Peng Q."/>
            <person name="Zhang J."/>
            <person name="Jiang W."/>
            <person name="Zhang Z."/>
            <person name="Lin K."/>
            <person name="Ro D.K."/>
            <person name="Chen X."/>
            <person name="Xiong X."/>
            <person name="Shang Y."/>
            <person name="Huang S."/>
            <person name="Zeng J."/>
        </authorList>
    </citation>
    <scope>NUCLEOTIDE SEQUENCE [LARGE SCALE GENOMIC DNA]</scope>
    <source>
        <strain evidence="3">cv. BLH2017</strain>
        <tissue evidence="2">Root</tissue>
    </source>
</reference>
<dbReference type="SUPFAM" id="SSF53098">
    <property type="entry name" value="Ribonuclease H-like"/>
    <property type="match status" value="1"/>
</dbReference>
<comment type="caution">
    <text evidence="2">The sequence shown here is derived from an EMBL/GenBank/DDBJ whole genome shotgun (WGS) entry which is preliminary data.</text>
</comment>